<dbReference type="EMBL" id="CP022118">
    <property type="protein sequence ID" value="ASG19188.1"/>
    <property type="molecule type" value="Genomic_DNA"/>
</dbReference>
<organism evidence="1 2">
    <name type="scientific">Salmonella enterica subsp. enterica serovar Macclesfield str. S-1643</name>
    <dbReference type="NCBI Taxonomy" id="1242107"/>
    <lineage>
        <taxon>Bacteria</taxon>
        <taxon>Pseudomonadati</taxon>
        <taxon>Pseudomonadota</taxon>
        <taxon>Gammaproteobacteria</taxon>
        <taxon>Enterobacterales</taxon>
        <taxon>Enterobacteriaceae</taxon>
        <taxon>Salmonella</taxon>
    </lineage>
</organism>
<dbReference type="Pfam" id="PF04393">
    <property type="entry name" value="DUF535"/>
    <property type="match status" value="1"/>
</dbReference>
<geneLocation type="plasmid" evidence="1">
    <name>unnamed1</name>
</geneLocation>
<evidence type="ECO:0000313" key="1">
    <source>
        <dbReference type="EMBL" id="ASG19188.1"/>
    </source>
</evidence>
<reference evidence="1 2" key="1">
    <citation type="submission" date="2017-06" db="EMBL/GenBank/DDBJ databases">
        <title>Salmonella reference genomes for public health.</title>
        <authorList>
            <person name="Robertson J."/>
            <person name="Yoshida C."/>
            <person name="Gurnik S."/>
            <person name="Nash J."/>
        </authorList>
    </citation>
    <scope>NUCLEOTIDE SEQUENCE [LARGE SCALE GENOMIC DNA]</scope>
    <source>
        <strain evidence="1 2">S-1643</strain>
        <plasmid evidence="2">Plasmid unnamed1</plasmid>
    </source>
</reference>
<gene>
    <name evidence="1" type="ORF">LFZ25_25630</name>
</gene>
<dbReference type="PANTHER" id="PTHR38785:SF1">
    <property type="entry name" value="HOMOLOG OF VIRK"/>
    <property type="match status" value="1"/>
</dbReference>
<protein>
    <submittedName>
        <fullName evidence="1">VirG localization protein VirK</fullName>
    </submittedName>
</protein>
<dbReference type="InterPro" id="IPR007488">
    <property type="entry name" value="DUF535"/>
</dbReference>
<evidence type="ECO:0000313" key="2">
    <source>
        <dbReference type="Proteomes" id="UP000197157"/>
    </source>
</evidence>
<dbReference type="RefSeq" id="WP_088731546.1">
    <property type="nucleotide sequence ID" value="NZ_CP022118.1"/>
</dbReference>
<dbReference type="Proteomes" id="UP000197157">
    <property type="component" value="Plasmid unnamed1"/>
</dbReference>
<sequence length="319" mass="37069">MKNLSFTGFLKEVIFARDSLHGKWHNRKFRFMYLLRCAVNPVASIRYYYELHSLDALDEILAMQPTLPAKIHRPYLYKGGHARARGRNIIGHYRFVQSLPREHQPIFLPREDVSLVQFTGKDGEYFDIHCSSCGFDREGELMLSLYFNRIPVARLSFSVIPTKKGYSAFIGGLQGAPKDIGPEVIRAASKACYGLFPKRIIFEVLCSLMTGCGVTDILAVSEHSHVFRQLRYRYQKRKTFVAIYSDFWEAVAGRPYGNWYQLPIHTGRKPLSDIASKKRSEYRKRYALLDHIHEEITTILAGTELPHMIRERQYEHPYR</sequence>
<keyword evidence="1" id="KW-0614">Plasmid</keyword>
<dbReference type="PANTHER" id="PTHR38785">
    <property type="entry name" value="HOMOLOG OF VIRK"/>
    <property type="match status" value="1"/>
</dbReference>
<dbReference type="AlphaFoldDB" id="A0A241PXK7"/>
<accession>A0A241PXK7</accession>
<proteinExistence type="predicted"/>
<name>A0A241PXK7_SALET</name>
<dbReference type="GO" id="GO:0006974">
    <property type="term" value="P:DNA damage response"/>
    <property type="evidence" value="ECO:0007669"/>
    <property type="project" value="TreeGrafter"/>
</dbReference>